<keyword evidence="5" id="KW-0378">Hydrolase</keyword>
<keyword evidence="9" id="KW-1185">Reference proteome</keyword>
<dbReference type="SUPFAM" id="SSF56672">
    <property type="entry name" value="DNA/RNA polymerases"/>
    <property type="match status" value="1"/>
</dbReference>
<reference evidence="8" key="1">
    <citation type="submission" date="2016-04" db="EMBL/GenBank/DDBJ databases">
        <authorList>
            <person name="Nguyen H.D."/>
            <person name="Samba Siva P."/>
            <person name="Cullis J."/>
            <person name="Levesque C.A."/>
            <person name="Hambleton S."/>
        </authorList>
    </citation>
    <scope>NUCLEOTIDE SEQUENCE</scope>
    <source>
        <strain evidence="8">DAOMC 236422</strain>
    </source>
</reference>
<keyword evidence="6" id="KW-0695">RNA-directed DNA polymerase</keyword>
<dbReference type="AlphaFoldDB" id="A0A8X7N172"/>
<evidence type="ECO:0000313" key="9">
    <source>
        <dbReference type="Proteomes" id="UP000078113"/>
    </source>
</evidence>
<keyword evidence="2" id="KW-0548">Nucleotidyltransferase</keyword>
<dbReference type="EMBL" id="LWDG02001282">
    <property type="protein sequence ID" value="KAE8258584.1"/>
    <property type="molecule type" value="Genomic_DNA"/>
</dbReference>
<evidence type="ECO:0000259" key="7">
    <source>
        <dbReference type="Pfam" id="PF17917"/>
    </source>
</evidence>
<evidence type="ECO:0000256" key="1">
    <source>
        <dbReference type="ARBA" id="ARBA00022679"/>
    </source>
</evidence>
<evidence type="ECO:0000256" key="5">
    <source>
        <dbReference type="ARBA" id="ARBA00022801"/>
    </source>
</evidence>
<dbReference type="InterPro" id="IPR041373">
    <property type="entry name" value="RT_RNaseH"/>
</dbReference>
<evidence type="ECO:0000313" key="8">
    <source>
        <dbReference type="EMBL" id="KAE8258584.1"/>
    </source>
</evidence>
<dbReference type="Pfam" id="PF17917">
    <property type="entry name" value="RT_RNaseH"/>
    <property type="match status" value="1"/>
</dbReference>
<reference evidence="8" key="2">
    <citation type="journal article" date="2019" name="IMA Fungus">
        <title>Genome sequencing and comparison of five Tilletia species to identify candidate genes for the detection of regulated species infecting wheat.</title>
        <authorList>
            <person name="Nguyen H.D.T."/>
            <person name="Sultana T."/>
            <person name="Kesanakurti P."/>
            <person name="Hambleton S."/>
        </authorList>
    </citation>
    <scope>NUCLEOTIDE SEQUENCE</scope>
    <source>
        <strain evidence="8">DAOMC 236422</strain>
    </source>
</reference>
<evidence type="ECO:0000256" key="2">
    <source>
        <dbReference type="ARBA" id="ARBA00022695"/>
    </source>
</evidence>
<accession>A0A8X7N172</accession>
<organism evidence="8 9">
    <name type="scientific">Tilletia walkeri</name>
    <dbReference type="NCBI Taxonomy" id="117179"/>
    <lineage>
        <taxon>Eukaryota</taxon>
        <taxon>Fungi</taxon>
        <taxon>Dikarya</taxon>
        <taxon>Basidiomycota</taxon>
        <taxon>Ustilaginomycotina</taxon>
        <taxon>Exobasidiomycetes</taxon>
        <taxon>Tilletiales</taxon>
        <taxon>Tilletiaceae</taxon>
        <taxon>Tilletia</taxon>
    </lineage>
</organism>
<dbReference type="GO" id="GO:0016787">
    <property type="term" value="F:hydrolase activity"/>
    <property type="evidence" value="ECO:0007669"/>
    <property type="project" value="UniProtKB-KW"/>
</dbReference>
<dbReference type="GO" id="GO:0003964">
    <property type="term" value="F:RNA-directed DNA polymerase activity"/>
    <property type="evidence" value="ECO:0007669"/>
    <property type="project" value="UniProtKB-KW"/>
</dbReference>
<keyword evidence="3" id="KW-0540">Nuclease</keyword>
<dbReference type="InterPro" id="IPR043502">
    <property type="entry name" value="DNA/RNA_pol_sf"/>
</dbReference>
<proteinExistence type="predicted"/>
<protein>
    <recommendedName>
        <fullName evidence="7">Reverse transcriptase RNase H-like domain-containing protein</fullName>
    </recommendedName>
</protein>
<keyword evidence="4" id="KW-0255">Endonuclease</keyword>
<name>A0A8X7N172_9BASI</name>
<evidence type="ECO:0000256" key="4">
    <source>
        <dbReference type="ARBA" id="ARBA00022759"/>
    </source>
</evidence>
<evidence type="ECO:0000256" key="6">
    <source>
        <dbReference type="ARBA" id="ARBA00022918"/>
    </source>
</evidence>
<feature type="domain" description="Reverse transcriptase RNase H-like" evidence="7">
    <location>
        <begin position="238"/>
        <end position="297"/>
    </location>
</feature>
<keyword evidence="1" id="KW-0808">Transferase</keyword>
<gene>
    <name evidence="8" type="ORF">A4X09_0g7849</name>
</gene>
<evidence type="ECO:0000256" key="3">
    <source>
        <dbReference type="ARBA" id="ARBA00022722"/>
    </source>
</evidence>
<sequence>MNSTPSVVTGQRPFDLVFVSHQSIVHAVFDDAEHLGVGGFDERLAAAGERLAETRELISAARTEQQRRYDRSHARLVPLRVGDQVFLRLRDRPVAGAIGDKLDARKMGPFAVEEVLSDHRVRLALPADVLIDPVVSVEQIDLVPRSPDPFAADRAVASAPAAGVERMVEELADAPDHVEGPAVPVVAPRARRLPAPLRGFEMGVLTVDDQAALLDALREPIRRLRTLQLGDRSLLLVERPVIFLSRLTTVMEKKMVAPELELRCLAWAFAKLVHLLDGALVTVVTDHQPMGPMLSSTSGVNYGPAISRCRALLMPHLPNLRFVARPGHSHINADALSRLVPDPGRSSFSGGHVLDEAVPPAES</sequence>
<dbReference type="Proteomes" id="UP000078113">
    <property type="component" value="Unassembled WGS sequence"/>
</dbReference>
<comment type="caution">
    <text evidence="8">The sequence shown here is derived from an EMBL/GenBank/DDBJ whole genome shotgun (WGS) entry which is preliminary data.</text>
</comment>
<dbReference type="GO" id="GO:0004519">
    <property type="term" value="F:endonuclease activity"/>
    <property type="evidence" value="ECO:0007669"/>
    <property type="project" value="UniProtKB-KW"/>
</dbReference>